<dbReference type="Proteomes" id="UP000193467">
    <property type="component" value="Unassembled WGS sequence"/>
</dbReference>
<proteinExistence type="predicted"/>
<dbReference type="EMBL" id="MCGR01000029">
    <property type="protein sequence ID" value="ORY78438.1"/>
    <property type="molecule type" value="Genomic_DNA"/>
</dbReference>
<feature type="region of interest" description="Disordered" evidence="1">
    <location>
        <begin position="1"/>
        <end position="47"/>
    </location>
</feature>
<accession>A0A1Y2F3E5</accession>
<name>A0A1Y2F3E5_9BASI</name>
<feature type="compositionally biased region" description="Pro residues" evidence="1">
    <location>
        <begin position="21"/>
        <end position="31"/>
    </location>
</feature>
<reference evidence="2 3" key="1">
    <citation type="submission" date="2016-07" db="EMBL/GenBank/DDBJ databases">
        <title>Pervasive Adenine N6-methylation of Active Genes in Fungi.</title>
        <authorList>
            <consortium name="DOE Joint Genome Institute"/>
            <person name="Mondo S.J."/>
            <person name="Dannebaum R.O."/>
            <person name="Kuo R.C."/>
            <person name="Labutti K."/>
            <person name="Haridas S."/>
            <person name="Kuo A."/>
            <person name="Salamov A."/>
            <person name="Ahrendt S.R."/>
            <person name="Lipzen A."/>
            <person name="Sullivan W."/>
            <person name="Andreopoulos W.B."/>
            <person name="Clum A."/>
            <person name="Lindquist E."/>
            <person name="Daum C."/>
            <person name="Ramamoorthy G.K."/>
            <person name="Gryganskyi A."/>
            <person name="Culley D."/>
            <person name="Magnuson J.K."/>
            <person name="James T.Y."/>
            <person name="O'Malley M.A."/>
            <person name="Stajich J.E."/>
            <person name="Spatafora J.W."/>
            <person name="Visel A."/>
            <person name="Grigoriev I.V."/>
        </authorList>
    </citation>
    <scope>NUCLEOTIDE SEQUENCE [LARGE SCALE GENOMIC DNA]</scope>
    <source>
        <strain evidence="2 3">62-1032</strain>
    </source>
</reference>
<comment type="caution">
    <text evidence="2">The sequence shown here is derived from an EMBL/GenBank/DDBJ whole genome shotgun (WGS) entry which is preliminary data.</text>
</comment>
<feature type="compositionally biased region" description="Low complexity" evidence="1">
    <location>
        <begin position="32"/>
        <end position="47"/>
    </location>
</feature>
<protein>
    <submittedName>
        <fullName evidence="2">Uncharacterized protein</fullName>
    </submittedName>
</protein>
<evidence type="ECO:0000313" key="3">
    <source>
        <dbReference type="Proteomes" id="UP000193467"/>
    </source>
</evidence>
<keyword evidence="3" id="KW-1185">Reference proteome</keyword>
<evidence type="ECO:0000256" key="1">
    <source>
        <dbReference type="SAM" id="MobiDB-lite"/>
    </source>
</evidence>
<dbReference type="InParanoid" id="A0A1Y2F3E5"/>
<dbReference type="AlphaFoldDB" id="A0A1Y2F3E5"/>
<evidence type="ECO:0000313" key="2">
    <source>
        <dbReference type="EMBL" id="ORY78438.1"/>
    </source>
</evidence>
<gene>
    <name evidence="2" type="ORF">BCR35DRAFT_305063</name>
</gene>
<organism evidence="2 3">
    <name type="scientific">Leucosporidium creatinivorum</name>
    <dbReference type="NCBI Taxonomy" id="106004"/>
    <lineage>
        <taxon>Eukaryota</taxon>
        <taxon>Fungi</taxon>
        <taxon>Dikarya</taxon>
        <taxon>Basidiomycota</taxon>
        <taxon>Pucciniomycotina</taxon>
        <taxon>Microbotryomycetes</taxon>
        <taxon>Leucosporidiales</taxon>
        <taxon>Leucosporidium</taxon>
    </lineage>
</organism>
<sequence length="210" mass="23645">MTLSSSPTIHALSHSSLHRPTWPPPNSPPPSLLRLPPRRVSPSRYSPKSSTKLLSIVMSSITPLFDNFASHRRASSPSLDRRFTATSRSPSTTMRTLIPQAQRFPSTHLKQNVFVSPPTEKRSKRPWLELLISRRWLDASPSIGWPTDKAQSTCRGMWSNPSFSSAPTSLPSRWSTLTTRNRKPSSWGCYRGKPTWLSLTSATCHMYLFS</sequence>